<protein>
    <submittedName>
        <fullName evidence="4">Phage terminase large subunit (GpA)</fullName>
    </submittedName>
</protein>
<sequence length="713" mass="79216">MSRNEDIDWSGPAENFRSLLNKALAAAVDPPQQLPPDEWADKFRYLNKDAGAVGGKFRVADVEVARGPMRAAVEPGVKEIVISAATQLMKTTVLECIWGAFVHLDPGNSIIVQPDNDLLHKFSEKKLKPLILATPVLLKAFGGKRAFLKRSSENAIGEKKHIGGSVTITSAGNPARASMLTCDFLGIDEADNVPGSSKEGSMFRLFENRLYKSRRPLMVVVCSPTVEGESEIEKRILRSDRRRAYVACPCCGHEQFLVWEQVKYKDENGKAKPEIAAYHCEACKQPWPETERKRIMMTKWAVKWRQTRHFSCCGERQDPNVNRLWDDTHGWALCKCCGKPAVKNKRAGFDQASKLYSPEQDLSELVREWLDAQGDRGEIMAFVNTALAKTYPRAAGAKVFEMEGVGLQGRVEPTWALLPNKIKAITGGVDVQADRLEAQFVGWGDGDENWALEHHIIPGDPNTDKPWQILDTLIRASRQREDGTKLPVAATCVDSGYLTDAVYTYCNARSGARVWAISGAKNPHAAPFPNTHSVQTDKRRAASFGSRFYQIGTQALKDRIQSMMTAPAEGQLAMHIPDDREAWWFDQMTAEHKVSGRDSSGNTTYLWKIKKDGARNEAFDTYVYAYAALHGLRKMGILRSHHLAPPSAALERMDEAEAKELVAATVPSAAEEQPTLSQAAAAQVQPVRRPKSAPQRSNPFGNSFSKGFSKFRF</sequence>
<name>A0A447IRD4_9RHOB</name>
<dbReference type="InterPro" id="IPR046453">
    <property type="entry name" value="GpA_ATPase"/>
</dbReference>
<dbReference type="EMBL" id="UZWE01000050">
    <property type="protein sequence ID" value="VDS10054.1"/>
    <property type="molecule type" value="Genomic_DNA"/>
</dbReference>
<dbReference type="AlphaFoldDB" id="A0A447IRD4"/>
<dbReference type="OrthoDB" id="5181253at2"/>
<organism evidence="4 5">
    <name type="scientific">Paracoccus haematequi</name>
    <dbReference type="NCBI Taxonomy" id="2491866"/>
    <lineage>
        <taxon>Bacteria</taxon>
        <taxon>Pseudomonadati</taxon>
        <taxon>Pseudomonadota</taxon>
        <taxon>Alphaproteobacteria</taxon>
        <taxon>Rhodobacterales</taxon>
        <taxon>Paracoccaceae</taxon>
        <taxon>Paracoccus</taxon>
    </lineage>
</organism>
<evidence type="ECO:0000259" key="2">
    <source>
        <dbReference type="Pfam" id="PF05876"/>
    </source>
</evidence>
<reference evidence="4 5" key="1">
    <citation type="submission" date="2018-12" db="EMBL/GenBank/DDBJ databases">
        <authorList>
            <person name="Criscuolo A."/>
        </authorList>
    </citation>
    <scope>NUCLEOTIDE SEQUENCE [LARGE SCALE GENOMIC DNA]</scope>
    <source>
        <strain evidence="4">ACIP1116241</strain>
    </source>
</reference>
<dbReference type="InterPro" id="IPR046454">
    <property type="entry name" value="GpA_endonuclease"/>
</dbReference>
<dbReference type="GO" id="GO:0004519">
    <property type="term" value="F:endonuclease activity"/>
    <property type="evidence" value="ECO:0007669"/>
    <property type="project" value="InterPro"/>
</dbReference>
<feature type="region of interest" description="Disordered" evidence="1">
    <location>
        <begin position="667"/>
        <end position="713"/>
    </location>
</feature>
<feature type="domain" description="Phage terminase large subunit GpA ATPase" evidence="2">
    <location>
        <begin position="55"/>
        <end position="296"/>
    </location>
</feature>
<dbReference type="Pfam" id="PF20454">
    <property type="entry name" value="GpA_nuclease"/>
    <property type="match status" value="1"/>
</dbReference>
<keyword evidence="5" id="KW-1185">Reference proteome</keyword>
<dbReference type="Proteomes" id="UP000270743">
    <property type="component" value="Unassembled WGS sequence"/>
</dbReference>
<proteinExistence type="predicted"/>
<feature type="compositionally biased region" description="Low complexity" evidence="1">
    <location>
        <begin position="678"/>
        <end position="687"/>
    </location>
</feature>
<feature type="domain" description="Terminase large subunit GpA endonuclease" evidence="3">
    <location>
        <begin position="353"/>
        <end position="630"/>
    </location>
</feature>
<evidence type="ECO:0000313" key="4">
    <source>
        <dbReference type="EMBL" id="VDS10054.1"/>
    </source>
</evidence>
<evidence type="ECO:0000313" key="5">
    <source>
        <dbReference type="Proteomes" id="UP000270743"/>
    </source>
</evidence>
<dbReference type="GO" id="GO:0016887">
    <property type="term" value="F:ATP hydrolysis activity"/>
    <property type="evidence" value="ECO:0007669"/>
    <property type="project" value="InterPro"/>
</dbReference>
<dbReference type="Pfam" id="PF05876">
    <property type="entry name" value="GpA_ATPase"/>
    <property type="match status" value="1"/>
</dbReference>
<feature type="compositionally biased region" description="Low complexity" evidence="1">
    <location>
        <begin position="697"/>
        <end position="713"/>
    </location>
</feature>
<evidence type="ECO:0000256" key="1">
    <source>
        <dbReference type="SAM" id="MobiDB-lite"/>
    </source>
</evidence>
<dbReference type="RefSeq" id="WP_126155660.1">
    <property type="nucleotide sequence ID" value="NZ_UZWE01000050.1"/>
</dbReference>
<evidence type="ECO:0000259" key="3">
    <source>
        <dbReference type="Pfam" id="PF20454"/>
    </source>
</evidence>
<gene>
    <name evidence="4" type="ORF">PARHAE_03265</name>
</gene>
<accession>A0A447IRD4</accession>